<dbReference type="EMBL" id="JBEPLS010000001">
    <property type="protein sequence ID" value="MET3602612.1"/>
    <property type="molecule type" value="Genomic_DNA"/>
</dbReference>
<proteinExistence type="inferred from homology"/>
<evidence type="ECO:0000313" key="5">
    <source>
        <dbReference type="EMBL" id="MET3602612.1"/>
    </source>
</evidence>
<organism evidence="6 7">
    <name type="scientific">Sphaerotilus sulfidivorans</name>
    <dbReference type="NCBI Taxonomy" id="639200"/>
    <lineage>
        <taxon>Bacteria</taxon>
        <taxon>Pseudomonadati</taxon>
        <taxon>Pseudomonadota</taxon>
        <taxon>Betaproteobacteria</taxon>
        <taxon>Burkholderiales</taxon>
        <taxon>Sphaerotilaceae</taxon>
        <taxon>Sphaerotilus</taxon>
    </lineage>
</organism>
<dbReference type="RefSeq" id="WP_149503726.1">
    <property type="nucleotide sequence ID" value="NZ_CP035708.1"/>
</dbReference>
<dbReference type="PANTHER" id="PTHR43179:SF12">
    <property type="entry name" value="GALACTOFURANOSYLTRANSFERASE GLFT2"/>
    <property type="match status" value="1"/>
</dbReference>
<evidence type="ECO:0000313" key="7">
    <source>
        <dbReference type="Proteomes" id="UP000323522"/>
    </source>
</evidence>
<keyword evidence="8" id="KW-1185">Reference proteome</keyword>
<sequence length="275" mass="30574">MSSRYTIVIPVLNQWRYTALCLDSLQAQGVRPADILVIDNASTDETPARLAERAAEDGLGTLANRVNLGCGGAWTQGALLARESDWVVLLNNDVLAGPRAIDAMLDAAEARGLKVVSPGLLEGQEDYGFAAFAPQYLLKMAGTVRRGWFHGVCFAVHRSVFEAIGFPDTDRRLGGHEDMEYLVRCLRAGIEVGTVGDAVFHHFGSITQKAMKQESGAKSLGDRHYFYSRLGMGWLARKRFKLQRERQRRQWSAEENARSGHSLHMLRVEGQWRSV</sequence>
<dbReference type="Proteomes" id="UP001549111">
    <property type="component" value="Unassembled WGS sequence"/>
</dbReference>
<evidence type="ECO:0000256" key="2">
    <source>
        <dbReference type="ARBA" id="ARBA00022676"/>
    </source>
</evidence>
<dbReference type="Pfam" id="PF00535">
    <property type="entry name" value="Glycos_transf_2"/>
    <property type="match status" value="1"/>
</dbReference>
<dbReference type="KEGG" id="snn:EWH46_09720"/>
<dbReference type="SUPFAM" id="SSF53448">
    <property type="entry name" value="Nucleotide-diphospho-sugar transferases"/>
    <property type="match status" value="1"/>
</dbReference>
<evidence type="ECO:0000256" key="3">
    <source>
        <dbReference type="ARBA" id="ARBA00022679"/>
    </source>
</evidence>
<comment type="similarity">
    <text evidence="1">Belongs to the glycosyltransferase 2 family.</text>
</comment>
<evidence type="ECO:0000259" key="4">
    <source>
        <dbReference type="Pfam" id="PF00535"/>
    </source>
</evidence>
<keyword evidence="2" id="KW-0328">Glycosyltransferase</keyword>
<dbReference type="PANTHER" id="PTHR43179">
    <property type="entry name" value="RHAMNOSYLTRANSFERASE WBBL"/>
    <property type="match status" value="1"/>
</dbReference>
<evidence type="ECO:0000256" key="1">
    <source>
        <dbReference type="ARBA" id="ARBA00006739"/>
    </source>
</evidence>
<dbReference type="InterPro" id="IPR001173">
    <property type="entry name" value="Glyco_trans_2-like"/>
</dbReference>
<dbReference type="EMBL" id="CP035708">
    <property type="protein sequence ID" value="QEN01020.1"/>
    <property type="molecule type" value="Genomic_DNA"/>
</dbReference>
<dbReference type="GO" id="GO:0016757">
    <property type="term" value="F:glycosyltransferase activity"/>
    <property type="evidence" value="ECO:0007669"/>
    <property type="project" value="UniProtKB-KW"/>
</dbReference>
<dbReference type="OrthoDB" id="9769600at2"/>
<evidence type="ECO:0000313" key="6">
    <source>
        <dbReference type="EMBL" id="QEN01020.1"/>
    </source>
</evidence>
<dbReference type="Gene3D" id="3.90.550.10">
    <property type="entry name" value="Spore Coat Polysaccharide Biosynthesis Protein SpsA, Chain A"/>
    <property type="match status" value="1"/>
</dbReference>
<evidence type="ECO:0000313" key="8">
    <source>
        <dbReference type="Proteomes" id="UP001549111"/>
    </source>
</evidence>
<keyword evidence="3 6" id="KW-0808">Transferase</keyword>
<feature type="domain" description="Glycosyltransferase 2-like" evidence="4">
    <location>
        <begin position="6"/>
        <end position="147"/>
    </location>
</feature>
<protein>
    <submittedName>
        <fullName evidence="5">GT2 family glycosyltransferase</fullName>
    </submittedName>
    <submittedName>
        <fullName evidence="6">Glycosyltransferase family 2 protein</fullName>
    </submittedName>
</protein>
<accession>A0A5C1Q1W5</accession>
<reference evidence="6 7" key="1">
    <citation type="submission" date="2019-02" db="EMBL/GenBank/DDBJ databases">
        <title>Complete Genome Sequence and Methylome Analysis of Sphaerotilus natans subsp. sulfidivorans D-507.</title>
        <authorList>
            <person name="Fomenkov A."/>
            <person name="Gridneva E."/>
            <person name="Smolyakov D."/>
            <person name="Dubinina G."/>
            <person name="Vincze T."/>
            <person name="Grabovich M."/>
            <person name="Roberts R.J."/>
        </authorList>
    </citation>
    <scope>NUCLEOTIDE SEQUENCE [LARGE SCALE GENOMIC DNA]</scope>
    <source>
        <strain evidence="6 7">D-507</strain>
    </source>
</reference>
<dbReference type="AlphaFoldDB" id="A0A5C1Q1W5"/>
<dbReference type="Proteomes" id="UP000323522">
    <property type="component" value="Chromosome"/>
</dbReference>
<gene>
    <name evidence="5" type="ORF">ABIC99_000388</name>
    <name evidence="6" type="ORF">EWH46_09720</name>
</gene>
<dbReference type="InterPro" id="IPR029044">
    <property type="entry name" value="Nucleotide-diphossugar_trans"/>
</dbReference>
<name>A0A5C1Q1W5_9BURK</name>
<reference evidence="5 8" key="2">
    <citation type="submission" date="2024-06" db="EMBL/GenBank/DDBJ databases">
        <title>Genomic Encyclopedia of Type Strains, Phase IV (KMG-IV): sequencing the most valuable type-strain genomes for metagenomic binning, comparative biology and taxonomic classification.</title>
        <authorList>
            <person name="Goeker M."/>
        </authorList>
    </citation>
    <scope>NUCLEOTIDE SEQUENCE [LARGE SCALE GENOMIC DNA]</scope>
    <source>
        <strain evidence="5 8">D-501</strain>
    </source>
</reference>